<keyword evidence="6" id="KW-0418">Kinase</keyword>
<accession>A0ABX8DL84</accession>
<dbReference type="Pfam" id="PF02518">
    <property type="entry name" value="HATPase_c"/>
    <property type="match status" value="1"/>
</dbReference>
<dbReference type="PANTHER" id="PTHR43065">
    <property type="entry name" value="SENSOR HISTIDINE KINASE"/>
    <property type="match status" value="1"/>
</dbReference>
<keyword evidence="11" id="KW-1185">Reference proteome</keyword>
<protein>
    <recommendedName>
        <fullName evidence="2">histidine kinase</fullName>
        <ecNumber evidence="2">2.7.13.3</ecNumber>
    </recommendedName>
</protein>
<evidence type="ECO:0000256" key="3">
    <source>
        <dbReference type="ARBA" id="ARBA00022553"/>
    </source>
</evidence>
<dbReference type="InterPro" id="IPR036890">
    <property type="entry name" value="HATPase_C_sf"/>
</dbReference>
<name>A0ABX8DL84_9GAMM</name>
<evidence type="ECO:0000256" key="1">
    <source>
        <dbReference type="ARBA" id="ARBA00000085"/>
    </source>
</evidence>
<dbReference type="InterPro" id="IPR004358">
    <property type="entry name" value="Sig_transdc_His_kin-like_C"/>
</dbReference>
<keyword evidence="8" id="KW-0902">Two-component regulatory system</keyword>
<evidence type="ECO:0000259" key="9">
    <source>
        <dbReference type="PROSITE" id="PS50109"/>
    </source>
</evidence>
<dbReference type="PROSITE" id="PS50109">
    <property type="entry name" value="HIS_KIN"/>
    <property type="match status" value="1"/>
</dbReference>
<evidence type="ECO:0000256" key="6">
    <source>
        <dbReference type="ARBA" id="ARBA00022777"/>
    </source>
</evidence>
<comment type="catalytic activity">
    <reaction evidence="1">
        <text>ATP + protein L-histidine = ADP + protein N-phospho-L-histidine.</text>
        <dbReference type="EC" id="2.7.13.3"/>
    </reaction>
</comment>
<dbReference type="PANTHER" id="PTHR43065:SF10">
    <property type="entry name" value="PEROXIDE STRESS-ACTIVATED HISTIDINE KINASE MAK3"/>
    <property type="match status" value="1"/>
</dbReference>
<feature type="domain" description="Histidine kinase" evidence="9">
    <location>
        <begin position="24"/>
        <end position="195"/>
    </location>
</feature>
<dbReference type="PRINTS" id="PR00344">
    <property type="entry name" value="BCTRLSENSOR"/>
</dbReference>
<keyword evidence="7 10" id="KW-0067">ATP-binding</keyword>
<dbReference type="EC" id="2.7.13.3" evidence="2"/>
<dbReference type="GO" id="GO:0005524">
    <property type="term" value="F:ATP binding"/>
    <property type="evidence" value="ECO:0007669"/>
    <property type="project" value="UniProtKB-KW"/>
</dbReference>
<dbReference type="Gene3D" id="3.30.565.10">
    <property type="entry name" value="Histidine kinase-like ATPase, C-terminal domain"/>
    <property type="match status" value="1"/>
</dbReference>
<sequence length="201" mass="21568">MFTLAQKDPPDVAEACTAAGAALEAIERTQAVVSHTKSYFTRGAEKRAEIDLKQLVRDTLQLIETEAARHKVEISVELAPNLKIQCDPVQIQQAVVNLCINAIQAMSDSSHNRHLQVKTTHKDGGVTITVEDSGPGIESAAIQQIFDPFYSTKNDGMGMGLAISQACAEAHGGRINVSSTLGAGTRFELVFPSSQVISDHI</sequence>
<keyword evidence="3" id="KW-0597">Phosphoprotein</keyword>
<keyword evidence="5" id="KW-0547">Nucleotide-binding</keyword>
<reference evidence="10 11" key="1">
    <citation type="journal article" date="2012" name="Int. J. Syst. Evol. Microbiol.">
        <title>Shewanella dokdonensis sp. nov., isolated from seawater.</title>
        <authorList>
            <person name="Sung H.R."/>
            <person name="Yoon J.H."/>
            <person name="Ghim S.Y."/>
        </authorList>
    </citation>
    <scope>NUCLEOTIDE SEQUENCE [LARGE SCALE GENOMIC DNA]</scope>
    <source>
        <strain evidence="10 11">DSM 23626</strain>
    </source>
</reference>
<dbReference type="EMBL" id="CP074572">
    <property type="protein sequence ID" value="QVK24562.1"/>
    <property type="molecule type" value="Genomic_DNA"/>
</dbReference>
<evidence type="ECO:0000256" key="8">
    <source>
        <dbReference type="ARBA" id="ARBA00023012"/>
    </source>
</evidence>
<evidence type="ECO:0000313" key="11">
    <source>
        <dbReference type="Proteomes" id="UP000676428"/>
    </source>
</evidence>
<dbReference type="SUPFAM" id="SSF55874">
    <property type="entry name" value="ATPase domain of HSP90 chaperone/DNA topoisomerase II/histidine kinase"/>
    <property type="match status" value="1"/>
</dbReference>
<evidence type="ECO:0000256" key="4">
    <source>
        <dbReference type="ARBA" id="ARBA00022679"/>
    </source>
</evidence>
<dbReference type="InterPro" id="IPR005467">
    <property type="entry name" value="His_kinase_dom"/>
</dbReference>
<gene>
    <name evidence="10" type="ORF">KHX94_09060</name>
</gene>
<proteinExistence type="predicted"/>
<dbReference type="Proteomes" id="UP000676428">
    <property type="component" value="Chromosome"/>
</dbReference>
<dbReference type="SMART" id="SM00387">
    <property type="entry name" value="HATPase_c"/>
    <property type="match status" value="1"/>
</dbReference>
<evidence type="ECO:0000256" key="2">
    <source>
        <dbReference type="ARBA" id="ARBA00012438"/>
    </source>
</evidence>
<organism evidence="10 11">
    <name type="scientific">Shewanella dokdonensis</name>
    <dbReference type="NCBI Taxonomy" id="712036"/>
    <lineage>
        <taxon>Bacteria</taxon>
        <taxon>Pseudomonadati</taxon>
        <taxon>Pseudomonadota</taxon>
        <taxon>Gammaproteobacteria</taxon>
        <taxon>Alteromonadales</taxon>
        <taxon>Shewanellaceae</taxon>
        <taxon>Shewanella</taxon>
    </lineage>
</organism>
<evidence type="ECO:0000256" key="5">
    <source>
        <dbReference type="ARBA" id="ARBA00022741"/>
    </source>
</evidence>
<keyword evidence="4" id="KW-0808">Transferase</keyword>
<dbReference type="InterPro" id="IPR003594">
    <property type="entry name" value="HATPase_dom"/>
</dbReference>
<evidence type="ECO:0000313" key="10">
    <source>
        <dbReference type="EMBL" id="QVK24562.1"/>
    </source>
</evidence>
<evidence type="ECO:0000256" key="7">
    <source>
        <dbReference type="ARBA" id="ARBA00022840"/>
    </source>
</evidence>